<organism evidence="1">
    <name type="scientific">marine metagenome</name>
    <dbReference type="NCBI Taxonomy" id="408172"/>
    <lineage>
        <taxon>unclassified sequences</taxon>
        <taxon>metagenomes</taxon>
        <taxon>ecological metagenomes</taxon>
    </lineage>
</organism>
<dbReference type="EMBL" id="UINC01046649">
    <property type="protein sequence ID" value="SVB54939.1"/>
    <property type="molecule type" value="Genomic_DNA"/>
</dbReference>
<evidence type="ECO:0000313" key="1">
    <source>
        <dbReference type="EMBL" id="SVB54939.1"/>
    </source>
</evidence>
<sequence>MVIPIKSIMKKILSILILQLFLVGLVSSQSASDIRKLKKQYESVLQSQDKLILPSDVMEDDEIDGDLPTKQDLELMQAELEEKEKDEAIQLKHFGYDFFTMRDTLSIWNNLPVPPNYILGPGDEIIISLWGETQ</sequence>
<dbReference type="AlphaFoldDB" id="A0A382EWW6"/>
<accession>A0A382EWW6</accession>
<protein>
    <submittedName>
        <fullName evidence="1">Uncharacterized protein</fullName>
    </submittedName>
</protein>
<gene>
    <name evidence="1" type="ORF">METZ01_LOCUS207793</name>
</gene>
<reference evidence="1" key="1">
    <citation type="submission" date="2018-05" db="EMBL/GenBank/DDBJ databases">
        <authorList>
            <person name="Lanie J.A."/>
            <person name="Ng W.-L."/>
            <person name="Kazmierczak K.M."/>
            <person name="Andrzejewski T.M."/>
            <person name="Davidsen T.M."/>
            <person name="Wayne K.J."/>
            <person name="Tettelin H."/>
            <person name="Glass J.I."/>
            <person name="Rusch D."/>
            <person name="Podicherti R."/>
            <person name="Tsui H.-C.T."/>
            <person name="Winkler M.E."/>
        </authorList>
    </citation>
    <scope>NUCLEOTIDE SEQUENCE</scope>
</reference>
<feature type="non-terminal residue" evidence="1">
    <location>
        <position position="134"/>
    </location>
</feature>
<proteinExistence type="predicted"/>
<name>A0A382EWW6_9ZZZZ</name>